<dbReference type="PANTHER" id="PTHR37423:SF2">
    <property type="entry name" value="MEMBRANE-BOUND LYTIC MUREIN TRANSGLYCOSYLASE C"/>
    <property type="match status" value="1"/>
</dbReference>
<evidence type="ECO:0000256" key="4">
    <source>
        <dbReference type="SAM" id="SignalP"/>
    </source>
</evidence>
<keyword evidence="4" id="KW-0732">Signal</keyword>
<dbReference type="InterPro" id="IPR008258">
    <property type="entry name" value="Transglycosylase_SLT_dom_1"/>
</dbReference>
<dbReference type="Proteomes" id="UP001143400">
    <property type="component" value="Unassembled WGS sequence"/>
</dbReference>
<dbReference type="Pfam" id="PF01464">
    <property type="entry name" value="SLT"/>
    <property type="match status" value="1"/>
</dbReference>
<sequence>MLMRLAPIALGAALAAGSPAAAEAPPPGGAMTEAPAPASPAPAEDALRGLIRTAAAANGVPSELAEAVAEVESGFNPKAVGGVGEIGLMQVLPSTARMLGFRAALPELFDPETNVRYGVRYLGEAWRKTGNDICGTVMKYRAGHGETRFSRLSVAYCVRVRAILAARGFAVTGEVPVATFGATAGASPAGARRLANGRVRMRFNWRAVDSRRKALDRAGSASLGLIAR</sequence>
<evidence type="ECO:0000256" key="1">
    <source>
        <dbReference type="ARBA" id="ARBA00007734"/>
    </source>
</evidence>
<feature type="signal peptide" evidence="4">
    <location>
        <begin position="1"/>
        <end position="24"/>
    </location>
</feature>
<comment type="caution">
    <text evidence="6">The sequence shown here is derived from an EMBL/GenBank/DDBJ whole genome shotgun (WGS) entry which is preliminary data.</text>
</comment>
<proteinExistence type="inferred from homology"/>
<feature type="region of interest" description="Disordered" evidence="3">
    <location>
        <begin position="19"/>
        <end position="43"/>
    </location>
</feature>
<organism evidence="6 7">
    <name type="scientific">Methylopila capsulata</name>
    <dbReference type="NCBI Taxonomy" id="61654"/>
    <lineage>
        <taxon>Bacteria</taxon>
        <taxon>Pseudomonadati</taxon>
        <taxon>Pseudomonadota</taxon>
        <taxon>Alphaproteobacteria</taxon>
        <taxon>Hyphomicrobiales</taxon>
        <taxon>Methylopilaceae</taxon>
        <taxon>Methylopila</taxon>
    </lineage>
</organism>
<evidence type="ECO:0000313" key="7">
    <source>
        <dbReference type="Proteomes" id="UP001143400"/>
    </source>
</evidence>
<dbReference type="Gene3D" id="1.10.530.10">
    <property type="match status" value="1"/>
</dbReference>
<evidence type="ECO:0000259" key="5">
    <source>
        <dbReference type="Pfam" id="PF01464"/>
    </source>
</evidence>
<reference evidence="6" key="1">
    <citation type="journal article" date="2014" name="Int. J. Syst. Evol. Microbiol.">
        <title>Complete genome sequence of Corynebacterium casei LMG S-19264T (=DSM 44701T), isolated from a smear-ripened cheese.</title>
        <authorList>
            <consortium name="US DOE Joint Genome Institute (JGI-PGF)"/>
            <person name="Walter F."/>
            <person name="Albersmeier A."/>
            <person name="Kalinowski J."/>
            <person name="Ruckert C."/>
        </authorList>
    </citation>
    <scope>NUCLEOTIDE SEQUENCE</scope>
    <source>
        <strain evidence="6">VKM B-1606</strain>
    </source>
</reference>
<reference evidence="6" key="2">
    <citation type="submission" date="2023-01" db="EMBL/GenBank/DDBJ databases">
        <authorList>
            <person name="Sun Q."/>
            <person name="Evtushenko L."/>
        </authorList>
    </citation>
    <scope>NUCLEOTIDE SEQUENCE</scope>
    <source>
        <strain evidence="6">VKM B-1606</strain>
    </source>
</reference>
<dbReference type="AlphaFoldDB" id="A0A9W6IR59"/>
<comment type="similarity">
    <text evidence="1">Belongs to the transglycosylase Slt family.</text>
</comment>
<gene>
    <name evidence="6" type="ORF">GCM10008170_06720</name>
</gene>
<feature type="compositionally biased region" description="Low complexity" evidence="3">
    <location>
        <begin position="19"/>
        <end position="36"/>
    </location>
</feature>
<dbReference type="SUPFAM" id="SSF53955">
    <property type="entry name" value="Lysozyme-like"/>
    <property type="match status" value="1"/>
</dbReference>
<evidence type="ECO:0000256" key="3">
    <source>
        <dbReference type="SAM" id="MobiDB-lite"/>
    </source>
</evidence>
<dbReference type="EMBL" id="BSFF01000001">
    <property type="protein sequence ID" value="GLK54653.1"/>
    <property type="molecule type" value="Genomic_DNA"/>
</dbReference>
<protein>
    <recommendedName>
        <fullName evidence="5">Transglycosylase SLT domain-containing protein</fullName>
    </recommendedName>
</protein>
<evidence type="ECO:0000313" key="6">
    <source>
        <dbReference type="EMBL" id="GLK54653.1"/>
    </source>
</evidence>
<name>A0A9W6IR59_9HYPH</name>
<accession>A0A9W6IR59</accession>
<dbReference type="InterPro" id="IPR023346">
    <property type="entry name" value="Lysozyme-like_dom_sf"/>
</dbReference>
<feature type="domain" description="Transglycosylase SLT" evidence="5">
    <location>
        <begin position="50"/>
        <end position="149"/>
    </location>
</feature>
<comment type="similarity">
    <text evidence="2">Belongs to the virb1 family.</text>
</comment>
<dbReference type="PANTHER" id="PTHR37423">
    <property type="entry name" value="SOLUBLE LYTIC MUREIN TRANSGLYCOSYLASE-RELATED"/>
    <property type="match status" value="1"/>
</dbReference>
<evidence type="ECO:0000256" key="2">
    <source>
        <dbReference type="ARBA" id="ARBA00009387"/>
    </source>
</evidence>
<feature type="chain" id="PRO_5040811404" description="Transglycosylase SLT domain-containing protein" evidence="4">
    <location>
        <begin position="25"/>
        <end position="228"/>
    </location>
</feature>